<gene>
    <name evidence="4" type="ORF">IGS68_25690</name>
</gene>
<dbReference type="RefSeq" id="WP_201075460.1">
    <property type="nucleotide sequence ID" value="NZ_CP067420.1"/>
</dbReference>
<feature type="region of interest" description="Disordered" evidence="2">
    <location>
        <begin position="102"/>
        <end position="121"/>
    </location>
</feature>
<dbReference type="SMART" id="SM00320">
    <property type="entry name" value="WD40"/>
    <property type="match status" value="7"/>
</dbReference>
<dbReference type="SUPFAM" id="SSF50998">
    <property type="entry name" value="Quinoprotein alcohol dehydrogenase-like"/>
    <property type="match status" value="1"/>
</dbReference>
<dbReference type="Pfam" id="PF00400">
    <property type="entry name" value="WD40"/>
    <property type="match status" value="2"/>
</dbReference>
<dbReference type="Proteomes" id="UP000595197">
    <property type="component" value="Chromosome"/>
</dbReference>
<dbReference type="EMBL" id="CP067420">
    <property type="protein sequence ID" value="QQP89340.1"/>
    <property type="molecule type" value="Genomic_DNA"/>
</dbReference>
<reference evidence="4" key="1">
    <citation type="submission" date="2021-02" db="EMBL/GenBank/DDBJ databases">
        <title>Skermanella TT6 skin isolate.</title>
        <authorList>
            <person name="Lee K."/>
            <person name="Ganzorig M."/>
        </authorList>
    </citation>
    <scope>NUCLEOTIDE SEQUENCE</scope>
    <source>
        <strain evidence="4">TT6</strain>
    </source>
</reference>
<evidence type="ECO:0000256" key="1">
    <source>
        <dbReference type="PROSITE-ProRule" id="PRU00221"/>
    </source>
</evidence>
<evidence type="ECO:0000313" key="4">
    <source>
        <dbReference type="EMBL" id="QQP89340.1"/>
    </source>
</evidence>
<feature type="domain" description="Novel STAND NTPase 1" evidence="3">
    <location>
        <begin position="13"/>
        <end position="441"/>
    </location>
</feature>
<name>A0ABX7B6U6_9PROT</name>
<protein>
    <recommendedName>
        <fullName evidence="3">Novel STAND NTPase 1 domain-containing protein</fullName>
    </recommendedName>
</protein>
<dbReference type="InterPro" id="IPR015943">
    <property type="entry name" value="WD40/YVTN_repeat-like_dom_sf"/>
</dbReference>
<feature type="repeat" description="WD" evidence="1">
    <location>
        <begin position="861"/>
        <end position="902"/>
    </location>
</feature>
<dbReference type="CDD" id="cd00267">
    <property type="entry name" value="ABC_ATPase"/>
    <property type="match status" value="1"/>
</dbReference>
<organism evidence="4 5">
    <name type="scientific">Skermanella cutis</name>
    <dbReference type="NCBI Taxonomy" id="2775420"/>
    <lineage>
        <taxon>Bacteria</taxon>
        <taxon>Pseudomonadati</taxon>
        <taxon>Pseudomonadota</taxon>
        <taxon>Alphaproteobacteria</taxon>
        <taxon>Rhodospirillales</taxon>
        <taxon>Azospirillaceae</taxon>
        <taxon>Skermanella</taxon>
    </lineage>
</organism>
<dbReference type="InterPro" id="IPR011044">
    <property type="entry name" value="Quino_amine_DH_bsu"/>
</dbReference>
<evidence type="ECO:0000256" key="2">
    <source>
        <dbReference type="SAM" id="MobiDB-lite"/>
    </source>
</evidence>
<dbReference type="SUPFAM" id="SSF52540">
    <property type="entry name" value="P-loop containing nucleoside triphosphate hydrolases"/>
    <property type="match status" value="1"/>
</dbReference>
<evidence type="ECO:0000259" key="3">
    <source>
        <dbReference type="Pfam" id="PF20703"/>
    </source>
</evidence>
<evidence type="ECO:0000313" key="5">
    <source>
        <dbReference type="Proteomes" id="UP000595197"/>
    </source>
</evidence>
<accession>A0ABX7B6U6</accession>
<keyword evidence="1" id="KW-0853">WD repeat</keyword>
<sequence length="1617" mass="173295">MSGAGPWCSAERPFPGLRPFQKQDSDWFFGRDAQGTALYRLVRESRFVAVVGASGSGKSSLVKAGLLPRLERASIHGPPWHLFETRPGNAPIRRLSEVLAGLDPEARGTPPGSAGESDDRRIARFSDRQERLGLARWGIAPLLNGRSDGLARALDLAPDASAAGRVLLVVDQFEELFRFGEEAGGEERAARREEARAFVELLLRGAADPDGRLTVLVTMRSDFFGDCGRFQGLAEAVSASQYLVPQLDRESLVPIIRRPVERAGAGIDPRLVQTLLLDREENDRLPVLQHALMRLWSIAGERPGVRHLALEDYRRIGGLEEALSRHAEEVRGEIEGWPGGIPAAGLVERLFKELTDTDRQNRAIRRRRTVAELEAVAAAGPDGGIDLARAAALRRVINRFRDPDCSFLVPSPVEVPELTGEHQIDIGHEALIRRWRAIAGEAPNANDGEAEQWRRLGWLEQERRDGDSWRLLLSAAQEWDRTPPAGKPGKLLPETAERKRWRARVSATAAWADRHGGGLALVDAFLAACEKARLRRRAWARLMAGALVATVCAIVAAGFMAFERVSEERNHAMELALRYSDRLADDALRELGTGEIRAAANLIAEAFPDWVDDPLPWRDTLPHRALEQILASRPATRGDWLLEKNGNAVFALSPDGRHVAAGSLDRQSVSLWDAASRSLVWETPEPPEETFRFHAFPSLAFSPDGSRLATPWAEGKVRVFETATGEVVAEFDGHGGDVNAVATSPAGDRVASAGDDRTLRLWRIGAADAEAVVRHNAGVTAVAWSPDGRRLATATEFGLVTVLDVAGPEPRILGKTAPRSAFITALRFSPDGGTLAVGDARGQVFLGPVRPDDLMAEPLVIEAHTSAIQDLLFTDGGKLLLTGGWTDGAAAWNAATGQALGVFEDFHGVDVMAQPAGTDDLVLVMHHGVVAVRKLDAPTPPKSRLRIPESRASVIAAGKSGPVSIRWDSRSGLEYRAGSAAGTTQAILPSGGRNPARMALSASGGFTALQFAETVEIAPPGGEPWVIDAADWAPDGTLVSDDGRRVVGWNADRIRVWDAGSDKPSDVALPEAGISAIAMDASGKTLAFGTESGRAGLVDLDERRELWSFRVFEARIAAIALSPEDGIVAVSAFGETPERNATAILDPRPGRPAVTTVGRFGGMTTLAFLDGGETLVGSDGNTVMAARTWDGAHIASGGGYDVPDIRMLVNAGGEGPIPALGSNGEILSLDRKTLGISVSVAAEESDIRDAWITGAGGTASAITLEGRAHHWKGGSPWPAVSRTFEPGSTLIPLPSGSLLVGVAQGVGIWDPDRDSVEPVPRTGPAMPRAVALAPDAGSIVVVRSDGAVDHLSLPDGRLLRSLGHADEEPAMVLTDGTTAVLHQSDRMRGWRLSDGTEIAFVRPEQGLARMGFSAGFWRPRPVMGGSGNGRVLVANRTGALEVWVPGPDAGWRSEWWRAARAENVVPLQSGGAPDTVVSSSATRIRSRFGGSTDDNSVNLLRLWSPGLDRVLAHAAVLGRPISLRIKDGRWHVLVQRAGALHVKTVTPRNSDLAALLGELRALRAEGLAEFTPEERARYRVDPLTSHAQPDRQDQSTLPRSANRGASLPGRDGTPIDR</sequence>
<dbReference type="InterPro" id="IPR027417">
    <property type="entry name" value="P-loop_NTPase"/>
</dbReference>
<dbReference type="Gene3D" id="2.130.10.10">
    <property type="entry name" value="YVTN repeat-like/Quinoprotein amine dehydrogenase"/>
    <property type="match status" value="3"/>
</dbReference>
<dbReference type="PROSITE" id="PS50294">
    <property type="entry name" value="WD_REPEATS_REGION"/>
    <property type="match status" value="1"/>
</dbReference>
<dbReference type="PROSITE" id="PS50082">
    <property type="entry name" value="WD_REPEATS_2"/>
    <property type="match status" value="2"/>
</dbReference>
<feature type="region of interest" description="Disordered" evidence="2">
    <location>
        <begin position="1575"/>
        <end position="1617"/>
    </location>
</feature>
<dbReference type="InterPro" id="IPR011047">
    <property type="entry name" value="Quinoprotein_ADH-like_sf"/>
</dbReference>
<dbReference type="InterPro" id="IPR049052">
    <property type="entry name" value="nSTAND1"/>
</dbReference>
<proteinExistence type="predicted"/>
<dbReference type="InterPro" id="IPR001680">
    <property type="entry name" value="WD40_rpt"/>
</dbReference>
<dbReference type="Pfam" id="PF20703">
    <property type="entry name" value="nSTAND1"/>
    <property type="match status" value="1"/>
</dbReference>
<keyword evidence="5" id="KW-1185">Reference proteome</keyword>
<feature type="repeat" description="WD" evidence="1">
    <location>
        <begin position="731"/>
        <end position="772"/>
    </location>
</feature>
<dbReference type="PANTHER" id="PTHR19879">
    <property type="entry name" value="TRANSCRIPTION INITIATION FACTOR TFIID"/>
    <property type="match status" value="1"/>
</dbReference>
<dbReference type="PANTHER" id="PTHR19879:SF9">
    <property type="entry name" value="TRANSCRIPTION INITIATION FACTOR TFIID SUBUNIT 5"/>
    <property type="match status" value="1"/>
</dbReference>
<dbReference type="SUPFAM" id="SSF50969">
    <property type="entry name" value="YVTN repeat-like/Quinoprotein amine dehydrogenase"/>
    <property type="match status" value="1"/>
</dbReference>